<comment type="caution">
    <text evidence="2">The sequence shown here is derived from an EMBL/GenBank/DDBJ whole genome shotgun (WGS) entry which is preliminary data.</text>
</comment>
<feature type="transmembrane region" description="Helical" evidence="1">
    <location>
        <begin position="117"/>
        <end position="134"/>
    </location>
</feature>
<dbReference type="AlphaFoldDB" id="A0A951ULE1"/>
<accession>A0A951ULE1</accession>
<feature type="transmembrane region" description="Helical" evidence="1">
    <location>
        <begin position="297"/>
        <end position="315"/>
    </location>
</feature>
<evidence type="ECO:0000256" key="1">
    <source>
        <dbReference type="SAM" id="Phobius"/>
    </source>
</evidence>
<feature type="transmembrane region" description="Helical" evidence="1">
    <location>
        <begin position="12"/>
        <end position="37"/>
    </location>
</feature>
<feature type="transmembrane region" description="Helical" evidence="1">
    <location>
        <begin position="146"/>
        <end position="167"/>
    </location>
</feature>
<gene>
    <name evidence="2" type="ORF">KME15_02775</name>
</gene>
<feature type="transmembrane region" description="Helical" evidence="1">
    <location>
        <begin position="229"/>
        <end position="252"/>
    </location>
</feature>
<reference evidence="2" key="1">
    <citation type="submission" date="2021-05" db="EMBL/GenBank/DDBJ databases">
        <authorList>
            <person name="Pietrasiak N."/>
            <person name="Ward R."/>
            <person name="Stajich J.E."/>
            <person name="Kurbessoian T."/>
        </authorList>
    </citation>
    <scope>NUCLEOTIDE SEQUENCE</scope>
    <source>
        <strain evidence="2">UHER 2000/2452</strain>
    </source>
</reference>
<sequence length="326" mass="35772">MNNKASTAKSALSVQTIVLASTAWAVISLLFFLLFSISTGQERPEWYSIVTYFLEEIAYVVAGFLCFRNWRSSAIVSGRTVWLAIGLGMFFYFVGNLFFAYWEVGLGIDPDVSPGDFFFIPAYVFLGWGILRAVMSKRLDLTAIQWGILSAIAVAGIAIAVIATQPLSDAQSDTQSDPQSSSQIVDPSDASISQAASSSSAPSPLAAEPPSAPEWAVSLESQLTPFSTYITWLYIVGDVILVVMATTLLLAFWGGRFALSWRFIAFAAFSYYIADVWFNYATNNIPNYQTGALPEVFWIFSGCLISIGAALEYDLSTRRRTGRRRG</sequence>
<organism evidence="2 3">
    <name type="scientific">Drouetiella hepatica Uher 2000/2452</name>
    <dbReference type="NCBI Taxonomy" id="904376"/>
    <lineage>
        <taxon>Bacteria</taxon>
        <taxon>Bacillati</taxon>
        <taxon>Cyanobacteriota</taxon>
        <taxon>Cyanophyceae</taxon>
        <taxon>Oculatellales</taxon>
        <taxon>Oculatellaceae</taxon>
        <taxon>Drouetiella</taxon>
    </lineage>
</organism>
<protein>
    <submittedName>
        <fullName evidence="2">Uncharacterized protein</fullName>
    </submittedName>
</protein>
<name>A0A951ULE1_9CYAN</name>
<dbReference type="EMBL" id="JAHHHD010000002">
    <property type="protein sequence ID" value="MBW4657574.1"/>
    <property type="molecule type" value="Genomic_DNA"/>
</dbReference>
<keyword evidence="1" id="KW-0812">Transmembrane</keyword>
<feature type="transmembrane region" description="Helical" evidence="1">
    <location>
        <begin position="259"/>
        <end position="277"/>
    </location>
</feature>
<feature type="transmembrane region" description="Helical" evidence="1">
    <location>
        <begin position="49"/>
        <end position="68"/>
    </location>
</feature>
<keyword evidence="1" id="KW-0472">Membrane</keyword>
<reference evidence="2" key="2">
    <citation type="journal article" date="2022" name="Microbiol. Resour. Announc.">
        <title>Metagenome Sequencing to Explore Phylogenomics of Terrestrial Cyanobacteria.</title>
        <authorList>
            <person name="Ward R.D."/>
            <person name="Stajich J.E."/>
            <person name="Johansen J.R."/>
            <person name="Huntemann M."/>
            <person name="Clum A."/>
            <person name="Foster B."/>
            <person name="Foster B."/>
            <person name="Roux S."/>
            <person name="Palaniappan K."/>
            <person name="Varghese N."/>
            <person name="Mukherjee S."/>
            <person name="Reddy T.B.K."/>
            <person name="Daum C."/>
            <person name="Copeland A."/>
            <person name="Chen I.A."/>
            <person name="Ivanova N.N."/>
            <person name="Kyrpides N.C."/>
            <person name="Shapiro N."/>
            <person name="Eloe-Fadrosh E.A."/>
            <person name="Pietrasiak N."/>
        </authorList>
    </citation>
    <scope>NUCLEOTIDE SEQUENCE</scope>
    <source>
        <strain evidence="2">UHER 2000/2452</strain>
    </source>
</reference>
<evidence type="ECO:0000313" key="2">
    <source>
        <dbReference type="EMBL" id="MBW4657574.1"/>
    </source>
</evidence>
<proteinExistence type="predicted"/>
<keyword evidence="1" id="KW-1133">Transmembrane helix</keyword>
<dbReference type="Proteomes" id="UP000757435">
    <property type="component" value="Unassembled WGS sequence"/>
</dbReference>
<evidence type="ECO:0000313" key="3">
    <source>
        <dbReference type="Proteomes" id="UP000757435"/>
    </source>
</evidence>
<feature type="transmembrane region" description="Helical" evidence="1">
    <location>
        <begin position="80"/>
        <end position="102"/>
    </location>
</feature>